<dbReference type="PANTHER" id="PTHR43876:SF7">
    <property type="entry name" value="UBIQUINONE BIOSYNTHESIS MONOOXYGENASE COQ6, MITOCHONDRIAL"/>
    <property type="match status" value="1"/>
</dbReference>
<keyword evidence="7" id="KW-0503">Monooxygenase</keyword>
<comment type="cofactor">
    <cofactor evidence="1">
        <name>FAD</name>
        <dbReference type="ChEBI" id="CHEBI:57692"/>
    </cofactor>
</comment>
<evidence type="ECO:0000256" key="7">
    <source>
        <dbReference type="ARBA" id="ARBA00023033"/>
    </source>
</evidence>
<dbReference type="SUPFAM" id="SSF51905">
    <property type="entry name" value="FAD/NAD(P)-binding domain"/>
    <property type="match status" value="1"/>
</dbReference>
<keyword evidence="10" id="KW-1185">Reference proteome</keyword>
<organism evidence="9 10">
    <name type="scientific">Bartonella rattimassiliensis 15908</name>
    <dbReference type="NCBI Taxonomy" id="1094556"/>
    <lineage>
        <taxon>Bacteria</taxon>
        <taxon>Pseudomonadati</taxon>
        <taxon>Pseudomonadota</taxon>
        <taxon>Alphaproteobacteria</taxon>
        <taxon>Hyphomicrobiales</taxon>
        <taxon>Bartonellaceae</taxon>
        <taxon>Bartonella</taxon>
    </lineage>
</organism>
<dbReference type="AlphaFoldDB" id="J1JR12"/>
<dbReference type="GO" id="GO:0071949">
    <property type="term" value="F:FAD binding"/>
    <property type="evidence" value="ECO:0007669"/>
    <property type="project" value="InterPro"/>
</dbReference>
<dbReference type="NCBIfam" id="NF005691">
    <property type="entry name" value="PRK07494.1"/>
    <property type="match status" value="1"/>
</dbReference>
<comment type="similarity">
    <text evidence="3">Belongs to the UbiH/COQ6 family.</text>
</comment>
<accession>J1JR12</accession>
<keyword evidence="4" id="KW-0285">Flavoprotein</keyword>
<keyword evidence="6" id="KW-0560">Oxidoreductase</keyword>
<gene>
    <name evidence="9" type="ORF">MCY_00386</name>
</gene>
<dbReference type="NCBIfam" id="TIGR01988">
    <property type="entry name" value="Ubi-OHases"/>
    <property type="match status" value="1"/>
</dbReference>
<dbReference type="RefSeq" id="WP_007346690.1">
    <property type="nucleotide sequence ID" value="NZ_CALY02000048.1"/>
</dbReference>
<dbReference type="InterPro" id="IPR051205">
    <property type="entry name" value="UbiH/COQ6_monooxygenase"/>
</dbReference>
<dbReference type="InterPro" id="IPR010971">
    <property type="entry name" value="UbiH/COQ6"/>
</dbReference>
<dbReference type="eggNOG" id="COG0654">
    <property type="taxonomic scope" value="Bacteria"/>
</dbReference>
<feature type="domain" description="FAD-binding" evidence="8">
    <location>
        <begin position="10"/>
        <end position="337"/>
    </location>
</feature>
<dbReference type="GO" id="GO:0004497">
    <property type="term" value="F:monooxygenase activity"/>
    <property type="evidence" value="ECO:0007669"/>
    <property type="project" value="UniProtKB-KW"/>
</dbReference>
<evidence type="ECO:0000256" key="5">
    <source>
        <dbReference type="ARBA" id="ARBA00022827"/>
    </source>
</evidence>
<sequence>MTFEKKEHKDITVIGAGPVGMLAALRLAHKGFSVSLVGPPAHTDELRTTTLMMPAIRALQKLNIWNSLQKHAAALTCMRIIDITSRIVRAPTLHFSSAEIDEKAFGYNIPNVKLNSALADAVTRTTNITRFVSTTKSFHHTKSHVYITLSNDKVIQAPLVIAADGRHSLTRTAAGITVKEWNYPQKALVFNFSHEFSHQNTSTEFHTEHGPFTQVPLPGRRSSLVWVVHPSRAEELLNTEPKTIAKIIQNQMQSMLGILTLETSIQAWPLSGLLSHHFAANRTILVGESAHVFPPIGAQGLNLGFRDVQTLIDILPNEISDSNSEMIVSRYNKCRKPDILIRSGAVHILNSTLLSHMLPVHIMRSVGFGLLHNCLPLRNLFMREGMYPGYGFKEIMHIFPTKSFKQSYG</sequence>
<reference evidence="9 10" key="1">
    <citation type="submission" date="2012-03" db="EMBL/GenBank/DDBJ databases">
        <title>The Genome Sequence of Bartonella rattimassiliensis 15908.</title>
        <authorList>
            <consortium name="The Broad Institute Genome Sequencing Platform"/>
            <consortium name="The Broad Institute Genome Sequencing Center for Infectious Disease"/>
            <person name="Feldgarden M."/>
            <person name="Kirby J."/>
            <person name="Kosoy M."/>
            <person name="Birtles R."/>
            <person name="Probert W.S."/>
            <person name="Chiaraviglio L."/>
            <person name="Young S.K."/>
            <person name="Zeng Q."/>
            <person name="Gargeya S."/>
            <person name="Fitzgerald M."/>
            <person name="Haas B."/>
            <person name="Abouelleil A."/>
            <person name="Alvarado L."/>
            <person name="Arachchi H.M."/>
            <person name="Berlin A."/>
            <person name="Chapman S.B."/>
            <person name="Gearin G."/>
            <person name="Goldberg J."/>
            <person name="Griggs A."/>
            <person name="Gujja S."/>
            <person name="Hansen M."/>
            <person name="Heiman D."/>
            <person name="Howarth C."/>
            <person name="Larimer J."/>
            <person name="Lui A."/>
            <person name="MacDonald P.J.P."/>
            <person name="McCowen C."/>
            <person name="Montmayeur A."/>
            <person name="Murphy C."/>
            <person name="Neiman D."/>
            <person name="Pearson M."/>
            <person name="Priest M."/>
            <person name="Roberts A."/>
            <person name="Saif S."/>
            <person name="Shea T."/>
            <person name="Sisk P."/>
            <person name="Stolte C."/>
            <person name="Sykes S."/>
            <person name="Wortman J."/>
            <person name="Nusbaum C."/>
            <person name="Birren B."/>
        </authorList>
    </citation>
    <scope>NUCLEOTIDE SEQUENCE [LARGE SCALE GENOMIC DNA]</scope>
    <source>
        <strain evidence="9 10">15908</strain>
    </source>
</reference>
<evidence type="ECO:0000313" key="9">
    <source>
        <dbReference type="EMBL" id="EJF87262.1"/>
    </source>
</evidence>
<evidence type="ECO:0000256" key="2">
    <source>
        <dbReference type="ARBA" id="ARBA00004749"/>
    </source>
</evidence>
<dbReference type="PRINTS" id="PR00420">
    <property type="entry name" value="RNGMNOXGNASE"/>
</dbReference>
<dbReference type="UniPathway" id="UPA00232"/>
<evidence type="ECO:0000256" key="6">
    <source>
        <dbReference type="ARBA" id="ARBA00023002"/>
    </source>
</evidence>
<keyword evidence="9" id="KW-0830">Ubiquinone</keyword>
<dbReference type="PATRIC" id="fig|1094556.3.peg.475"/>
<dbReference type="Pfam" id="PF01494">
    <property type="entry name" value="FAD_binding_3"/>
    <property type="match status" value="1"/>
</dbReference>
<keyword evidence="5" id="KW-0274">FAD</keyword>
<comment type="caution">
    <text evidence="9">The sequence shown here is derived from an EMBL/GenBank/DDBJ whole genome shotgun (WGS) entry which is preliminary data.</text>
</comment>
<dbReference type="InterPro" id="IPR002938">
    <property type="entry name" value="FAD-bd"/>
</dbReference>
<evidence type="ECO:0000313" key="10">
    <source>
        <dbReference type="Proteomes" id="UP000001077"/>
    </source>
</evidence>
<dbReference type="Proteomes" id="UP000001077">
    <property type="component" value="Unassembled WGS sequence"/>
</dbReference>
<proteinExistence type="inferred from homology"/>
<name>J1JR12_9HYPH</name>
<dbReference type="InterPro" id="IPR036188">
    <property type="entry name" value="FAD/NAD-bd_sf"/>
</dbReference>
<evidence type="ECO:0000259" key="8">
    <source>
        <dbReference type="Pfam" id="PF01494"/>
    </source>
</evidence>
<dbReference type="STRING" id="1094556.MCY_00386"/>
<dbReference type="HOGENOM" id="CLU_009665_8_1_5"/>
<protein>
    <submittedName>
        <fullName evidence="9">UbiH/UbiF/VisC/COQ6 family ubiquinone biosynthesis hydroxylase</fullName>
    </submittedName>
</protein>
<evidence type="ECO:0000256" key="4">
    <source>
        <dbReference type="ARBA" id="ARBA00022630"/>
    </source>
</evidence>
<dbReference type="Gene3D" id="3.50.50.60">
    <property type="entry name" value="FAD/NAD(P)-binding domain"/>
    <property type="match status" value="2"/>
</dbReference>
<comment type="pathway">
    <text evidence="2">Cofactor biosynthesis; ubiquinone biosynthesis.</text>
</comment>
<evidence type="ECO:0000256" key="1">
    <source>
        <dbReference type="ARBA" id="ARBA00001974"/>
    </source>
</evidence>
<dbReference type="GO" id="GO:0016705">
    <property type="term" value="F:oxidoreductase activity, acting on paired donors, with incorporation or reduction of molecular oxygen"/>
    <property type="evidence" value="ECO:0007669"/>
    <property type="project" value="InterPro"/>
</dbReference>
<dbReference type="PANTHER" id="PTHR43876">
    <property type="entry name" value="UBIQUINONE BIOSYNTHESIS MONOOXYGENASE COQ6, MITOCHONDRIAL"/>
    <property type="match status" value="1"/>
</dbReference>
<dbReference type="GO" id="GO:0006744">
    <property type="term" value="P:ubiquinone biosynthetic process"/>
    <property type="evidence" value="ECO:0007669"/>
    <property type="project" value="UniProtKB-UniPathway"/>
</dbReference>
<evidence type="ECO:0000256" key="3">
    <source>
        <dbReference type="ARBA" id="ARBA00005349"/>
    </source>
</evidence>
<dbReference type="EMBL" id="AILY01000008">
    <property type="protein sequence ID" value="EJF87262.1"/>
    <property type="molecule type" value="Genomic_DNA"/>
</dbReference>
<dbReference type="OrthoDB" id="9796623at2"/>